<comment type="caution">
    <text evidence="2">The sequence shown here is derived from an EMBL/GenBank/DDBJ whole genome shotgun (WGS) entry which is preliminary data.</text>
</comment>
<dbReference type="Gene3D" id="1.10.10.10">
    <property type="entry name" value="Winged helix-like DNA-binding domain superfamily/Winged helix DNA-binding domain"/>
    <property type="match status" value="1"/>
</dbReference>
<dbReference type="Proteomes" id="UP000176339">
    <property type="component" value="Unassembled WGS sequence"/>
</dbReference>
<evidence type="ECO:0000313" key="3">
    <source>
        <dbReference type="Proteomes" id="UP000176339"/>
    </source>
</evidence>
<reference evidence="2 3" key="1">
    <citation type="journal article" date="2016" name="Nat. Commun.">
        <title>Thousands of microbial genomes shed light on interconnected biogeochemical processes in an aquifer system.</title>
        <authorList>
            <person name="Anantharaman K."/>
            <person name="Brown C.T."/>
            <person name="Hug L.A."/>
            <person name="Sharon I."/>
            <person name="Castelle C.J."/>
            <person name="Probst A.J."/>
            <person name="Thomas B.C."/>
            <person name="Singh A."/>
            <person name="Wilkins M.J."/>
            <person name="Karaoz U."/>
            <person name="Brodie E.L."/>
            <person name="Williams K.H."/>
            <person name="Hubbard S.S."/>
            <person name="Banfield J.F."/>
        </authorList>
    </citation>
    <scope>NUCLEOTIDE SEQUENCE [LARGE SCALE GENOMIC DNA]</scope>
</reference>
<dbReference type="InterPro" id="IPR036388">
    <property type="entry name" value="WH-like_DNA-bd_sf"/>
</dbReference>
<sequence length="92" mass="10581">MSTLKTARGHAKRQLGRPRMPEWRKVLRAIENGARGVKEIASLARVPGRNMGTHLSTLRKRGFIKGYKDEMRVTANGRRELREGHGRYKKSR</sequence>
<evidence type="ECO:0000313" key="2">
    <source>
        <dbReference type="EMBL" id="OGE84516.1"/>
    </source>
</evidence>
<protein>
    <recommendedName>
        <fullName evidence="4">HTH arsR-type domain-containing protein</fullName>
    </recommendedName>
</protein>
<proteinExistence type="predicted"/>
<dbReference type="InterPro" id="IPR036390">
    <property type="entry name" value="WH_DNA-bd_sf"/>
</dbReference>
<feature type="compositionally biased region" description="Basic residues" evidence="1">
    <location>
        <begin position="7"/>
        <end position="16"/>
    </location>
</feature>
<name>A0A1F5P3Q7_9BACT</name>
<organism evidence="2 3">
    <name type="scientific">Candidatus Doudnabacteria bacterium RIFCSPHIGHO2_01_FULL_49_9</name>
    <dbReference type="NCBI Taxonomy" id="1817827"/>
    <lineage>
        <taxon>Bacteria</taxon>
        <taxon>Candidatus Doudnaibacteriota</taxon>
    </lineage>
</organism>
<dbReference type="EMBL" id="MFEN01000007">
    <property type="protein sequence ID" value="OGE84516.1"/>
    <property type="molecule type" value="Genomic_DNA"/>
</dbReference>
<evidence type="ECO:0008006" key="4">
    <source>
        <dbReference type="Google" id="ProtNLM"/>
    </source>
</evidence>
<accession>A0A1F5P3Q7</accession>
<feature type="region of interest" description="Disordered" evidence="1">
    <location>
        <begin position="1"/>
        <end position="20"/>
    </location>
</feature>
<dbReference type="AlphaFoldDB" id="A0A1F5P3Q7"/>
<dbReference type="SUPFAM" id="SSF46785">
    <property type="entry name" value="Winged helix' DNA-binding domain"/>
    <property type="match status" value="1"/>
</dbReference>
<gene>
    <name evidence="2" type="ORF">A2846_04525</name>
</gene>
<evidence type="ECO:0000256" key="1">
    <source>
        <dbReference type="SAM" id="MobiDB-lite"/>
    </source>
</evidence>